<reference evidence="1" key="1">
    <citation type="journal article" date="2021" name="Proc. Natl. Acad. Sci. U.S.A.">
        <title>A Catalog of Tens of Thousands of Viruses from Human Metagenomes Reveals Hidden Associations with Chronic Diseases.</title>
        <authorList>
            <person name="Tisza M.J."/>
            <person name="Buck C.B."/>
        </authorList>
    </citation>
    <scope>NUCLEOTIDE SEQUENCE</scope>
    <source>
        <strain evidence="1">CtYh54</strain>
    </source>
</reference>
<organism evidence="1">
    <name type="scientific">Siphoviridae sp. ctYh54</name>
    <dbReference type="NCBI Taxonomy" id="2826379"/>
    <lineage>
        <taxon>Viruses</taxon>
        <taxon>Duplodnaviria</taxon>
        <taxon>Heunggongvirae</taxon>
        <taxon>Uroviricota</taxon>
        <taxon>Caudoviricetes</taxon>
    </lineage>
</organism>
<sequence>MKELKKELRGKSKPELLDIAEKSGLTSLETDLILSRICKQHSRDESAIELCVSNSCATDHFCNALRKIKSWYAYNLN</sequence>
<proteinExistence type="predicted"/>
<name>A0A8S5ME15_9CAUD</name>
<dbReference type="EMBL" id="BK014884">
    <property type="protein sequence ID" value="DAD80585.1"/>
    <property type="molecule type" value="Genomic_DNA"/>
</dbReference>
<evidence type="ECO:0000313" key="1">
    <source>
        <dbReference type="EMBL" id="DAD80585.1"/>
    </source>
</evidence>
<accession>A0A8S5ME15</accession>
<protein>
    <submittedName>
        <fullName evidence="1">Uncharacterized protein</fullName>
    </submittedName>
</protein>